<dbReference type="Pfam" id="PF00650">
    <property type="entry name" value="CRAL_TRIO"/>
    <property type="match status" value="1"/>
</dbReference>
<dbReference type="InterPro" id="IPR011074">
    <property type="entry name" value="CRAL/TRIO_N_dom"/>
</dbReference>
<organism evidence="2 3">
    <name type="scientific">Psylliodes chrysocephalus</name>
    <dbReference type="NCBI Taxonomy" id="3402493"/>
    <lineage>
        <taxon>Eukaryota</taxon>
        <taxon>Metazoa</taxon>
        <taxon>Ecdysozoa</taxon>
        <taxon>Arthropoda</taxon>
        <taxon>Hexapoda</taxon>
        <taxon>Insecta</taxon>
        <taxon>Pterygota</taxon>
        <taxon>Neoptera</taxon>
        <taxon>Endopterygota</taxon>
        <taxon>Coleoptera</taxon>
        <taxon>Polyphaga</taxon>
        <taxon>Cucujiformia</taxon>
        <taxon>Chrysomeloidea</taxon>
        <taxon>Chrysomelidae</taxon>
        <taxon>Galerucinae</taxon>
        <taxon>Alticini</taxon>
        <taxon>Psylliodes</taxon>
    </lineage>
</organism>
<keyword evidence="3" id="KW-1185">Reference proteome</keyword>
<reference evidence="2" key="1">
    <citation type="submission" date="2022-01" db="EMBL/GenBank/DDBJ databases">
        <authorList>
            <person name="King R."/>
        </authorList>
    </citation>
    <scope>NUCLEOTIDE SEQUENCE</scope>
</reference>
<dbReference type="SMART" id="SM00516">
    <property type="entry name" value="SEC14"/>
    <property type="match status" value="1"/>
</dbReference>
<dbReference type="PANTHER" id="PTHR10174">
    <property type="entry name" value="ALPHA-TOCOPHEROL TRANSFER PROTEIN-RELATED"/>
    <property type="match status" value="1"/>
</dbReference>
<evidence type="ECO:0000313" key="3">
    <source>
        <dbReference type="Proteomes" id="UP001153636"/>
    </source>
</evidence>
<dbReference type="CDD" id="cd00170">
    <property type="entry name" value="SEC14"/>
    <property type="match status" value="1"/>
</dbReference>
<gene>
    <name evidence="2" type="ORF">PSYICH_LOCUS3198</name>
</gene>
<dbReference type="SUPFAM" id="SSF52087">
    <property type="entry name" value="CRAL/TRIO domain"/>
    <property type="match status" value="1"/>
</dbReference>
<dbReference type="InterPro" id="IPR036273">
    <property type="entry name" value="CRAL/TRIO_N_dom_sf"/>
</dbReference>
<dbReference type="OrthoDB" id="1434354at2759"/>
<dbReference type="Proteomes" id="UP001153636">
    <property type="component" value="Chromosome 12"/>
</dbReference>
<evidence type="ECO:0000313" key="2">
    <source>
        <dbReference type="EMBL" id="CAH1102024.1"/>
    </source>
</evidence>
<dbReference type="InterPro" id="IPR001251">
    <property type="entry name" value="CRAL-TRIO_dom"/>
</dbReference>
<dbReference type="PRINTS" id="PR00180">
    <property type="entry name" value="CRETINALDHBP"/>
</dbReference>
<dbReference type="Gene3D" id="1.10.8.20">
    <property type="entry name" value="N-terminal domain of phosphatidylinositol transfer protein sec14p"/>
    <property type="match status" value="1"/>
</dbReference>
<protein>
    <recommendedName>
        <fullName evidence="1">CRAL-TRIO domain-containing protein</fullName>
    </recommendedName>
</protein>
<proteinExistence type="predicted"/>
<dbReference type="GO" id="GO:0016020">
    <property type="term" value="C:membrane"/>
    <property type="evidence" value="ECO:0007669"/>
    <property type="project" value="TreeGrafter"/>
</dbReference>
<feature type="domain" description="CRAL-TRIO" evidence="1">
    <location>
        <begin position="106"/>
        <end position="268"/>
    </location>
</feature>
<dbReference type="GO" id="GO:1902936">
    <property type="term" value="F:phosphatidylinositol bisphosphate binding"/>
    <property type="evidence" value="ECO:0007669"/>
    <property type="project" value="TreeGrafter"/>
</dbReference>
<evidence type="ECO:0000259" key="1">
    <source>
        <dbReference type="PROSITE" id="PS50191"/>
    </source>
</evidence>
<dbReference type="Gene3D" id="3.40.525.10">
    <property type="entry name" value="CRAL-TRIO lipid binding domain"/>
    <property type="match status" value="1"/>
</dbReference>
<dbReference type="AlphaFoldDB" id="A0A9P0CMV7"/>
<dbReference type="PANTHER" id="PTHR10174:SF166">
    <property type="entry name" value="LD40136P"/>
    <property type="match status" value="1"/>
</dbReference>
<sequence>MENDSKMGLGGKQETEYTFQLPEREKKIALEELREDDSMREQSLDQLREWISKHPNIKRCRTDAQFLLRFLRTKKFSVPLACEMIERYLTIRQLYPQWFRNLDCEDPHMSEIINSGYLVPLLERDNGRMVLFSCAANFDPHKFTSAHMIRVHSLVTESLMDDEMNQINGYTYVNDEAGFSMAHISLWGISDLRNIVRCIQNTTPMRHKGNHFLNMNPSAAKLFEYSSPLLNEKLRNRLHVYKKIEEVYEHIDKKILPKEYGGEVPLKEMLDKFKIFLKEKRESVLALDDMYIEIDEKTCSLVSEMNEELGSGVEGSFKKLTVD</sequence>
<dbReference type="SMART" id="SM01100">
    <property type="entry name" value="CRAL_TRIO_N"/>
    <property type="match status" value="1"/>
</dbReference>
<dbReference type="EMBL" id="OV651824">
    <property type="protein sequence ID" value="CAH1102024.1"/>
    <property type="molecule type" value="Genomic_DNA"/>
</dbReference>
<accession>A0A9P0CMV7</accession>
<dbReference type="InterPro" id="IPR036865">
    <property type="entry name" value="CRAL-TRIO_dom_sf"/>
</dbReference>
<name>A0A9P0CMV7_9CUCU</name>
<dbReference type="SUPFAM" id="SSF46938">
    <property type="entry name" value="CRAL/TRIO N-terminal domain"/>
    <property type="match status" value="1"/>
</dbReference>
<dbReference type="PROSITE" id="PS50191">
    <property type="entry name" value="CRAL_TRIO"/>
    <property type="match status" value="1"/>
</dbReference>